<protein>
    <submittedName>
        <fullName evidence="1">Uncharacterized protein</fullName>
    </submittedName>
</protein>
<accession>A0A0F8XET1</accession>
<evidence type="ECO:0000313" key="1">
    <source>
        <dbReference type="EMBL" id="KKK67348.1"/>
    </source>
</evidence>
<feature type="non-terminal residue" evidence="1">
    <location>
        <position position="29"/>
    </location>
</feature>
<organism evidence="1">
    <name type="scientific">marine sediment metagenome</name>
    <dbReference type="NCBI Taxonomy" id="412755"/>
    <lineage>
        <taxon>unclassified sequences</taxon>
        <taxon>metagenomes</taxon>
        <taxon>ecological metagenomes</taxon>
    </lineage>
</organism>
<comment type="caution">
    <text evidence="1">The sequence shown here is derived from an EMBL/GenBank/DDBJ whole genome shotgun (WGS) entry which is preliminary data.</text>
</comment>
<sequence>MKYGRKIKVVHIAEGFVGGVSTYLCTVLP</sequence>
<gene>
    <name evidence="1" type="ORF">LCGC14_2954980</name>
</gene>
<dbReference type="AlphaFoldDB" id="A0A0F8XET1"/>
<dbReference type="EMBL" id="LAZR01059659">
    <property type="protein sequence ID" value="KKK67348.1"/>
    <property type="molecule type" value="Genomic_DNA"/>
</dbReference>
<reference evidence="1" key="1">
    <citation type="journal article" date="2015" name="Nature">
        <title>Complex archaea that bridge the gap between prokaryotes and eukaryotes.</title>
        <authorList>
            <person name="Spang A."/>
            <person name="Saw J.H."/>
            <person name="Jorgensen S.L."/>
            <person name="Zaremba-Niedzwiedzka K."/>
            <person name="Martijn J."/>
            <person name="Lind A.E."/>
            <person name="van Eijk R."/>
            <person name="Schleper C."/>
            <person name="Guy L."/>
            <person name="Ettema T.J."/>
        </authorList>
    </citation>
    <scope>NUCLEOTIDE SEQUENCE</scope>
</reference>
<name>A0A0F8XET1_9ZZZZ</name>
<proteinExistence type="predicted"/>